<feature type="transmembrane region" description="Helical" evidence="1">
    <location>
        <begin position="6"/>
        <end position="29"/>
    </location>
</feature>
<organism evidence="2 3">
    <name type="scientific">Anncaliia algerae PRA339</name>
    <dbReference type="NCBI Taxonomy" id="1288291"/>
    <lineage>
        <taxon>Eukaryota</taxon>
        <taxon>Fungi</taxon>
        <taxon>Fungi incertae sedis</taxon>
        <taxon>Microsporidia</taxon>
        <taxon>Tubulinosematoidea</taxon>
        <taxon>Tubulinosematidae</taxon>
        <taxon>Anncaliia</taxon>
    </lineage>
</organism>
<gene>
    <name evidence="2" type="ORF">H312_00263</name>
</gene>
<accession>A0A059F4W3</accession>
<dbReference type="HOGENOM" id="CLU_1986783_0_0_1"/>
<feature type="non-terminal residue" evidence="2">
    <location>
        <position position="1"/>
    </location>
</feature>
<proteinExistence type="predicted"/>
<reference evidence="3" key="1">
    <citation type="submission" date="2013-02" db="EMBL/GenBank/DDBJ databases">
        <authorList>
            <consortium name="The Broad Institute Genome Sequencing Platform"/>
            <person name="Cuomo C."/>
            <person name="Becnel J."/>
            <person name="Sanscrainte N."/>
            <person name="Walker B."/>
            <person name="Young S.K."/>
            <person name="Zeng Q."/>
            <person name="Gargeya S."/>
            <person name="Fitzgerald M."/>
            <person name="Haas B."/>
            <person name="Abouelleil A."/>
            <person name="Alvarado L."/>
            <person name="Arachchi H.M."/>
            <person name="Berlin A.M."/>
            <person name="Chapman S.B."/>
            <person name="Dewar J."/>
            <person name="Goldberg J."/>
            <person name="Griggs A."/>
            <person name="Gujja S."/>
            <person name="Hansen M."/>
            <person name="Howarth C."/>
            <person name="Imamovic A."/>
            <person name="Larimer J."/>
            <person name="McCowan C."/>
            <person name="Murphy C."/>
            <person name="Neiman D."/>
            <person name="Pearson M."/>
            <person name="Priest M."/>
            <person name="Roberts A."/>
            <person name="Saif S."/>
            <person name="Shea T."/>
            <person name="Sisk P."/>
            <person name="Sykes S."/>
            <person name="Wortman J."/>
            <person name="Nusbaum C."/>
            <person name="Birren B."/>
        </authorList>
    </citation>
    <scope>NUCLEOTIDE SEQUENCE [LARGE SCALE GENOMIC DNA]</scope>
    <source>
        <strain evidence="3">PRA339</strain>
    </source>
</reference>
<feature type="transmembrane region" description="Helical" evidence="1">
    <location>
        <begin position="36"/>
        <end position="56"/>
    </location>
</feature>
<dbReference type="Proteomes" id="UP000030655">
    <property type="component" value="Unassembled WGS sequence"/>
</dbReference>
<sequence length="126" mass="15102">FLKYILIFFICPELISRISLHMILLYFIFSIKLIKCYNIIFIIYFLIEVIYLQIVLLSIFRYLVHMLSILLILLIPKNWVSLYHNRIIFFCFNYCFAGISNTSLNDLFEVAYVTYVNFKLSNIFGP</sequence>
<name>A0A059F4W3_9MICR</name>
<dbReference type="VEuPathDB" id="MicrosporidiaDB:H312_00263"/>
<keyword evidence="1" id="KW-0472">Membrane</keyword>
<dbReference type="AlphaFoldDB" id="A0A059F4W3"/>
<keyword evidence="1" id="KW-0812">Transmembrane</keyword>
<evidence type="ECO:0000313" key="2">
    <source>
        <dbReference type="EMBL" id="KCZ82240.1"/>
    </source>
</evidence>
<protein>
    <submittedName>
        <fullName evidence="2">Uncharacterized protein</fullName>
    </submittedName>
</protein>
<keyword evidence="3" id="KW-1185">Reference proteome</keyword>
<keyword evidence="1" id="KW-1133">Transmembrane helix</keyword>
<dbReference type="EMBL" id="KK365131">
    <property type="protein sequence ID" value="KCZ82240.1"/>
    <property type="molecule type" value="Genomic_DNA"/>
</dbReference>
<evidence type="ECO:0000256" key="1">
    <source>
        <dbReference type="SAM" id="Phobius"/>
    </source>
</evidence>
<reference evidence="2 3" key="2">
    <citation type="submission" date="2014-03" db="EMBL/GenBank/DDBJ databases">
        <title>The Genome Sequence of Anncaliia algerae insect isolate PRA339.</title>
        <authorList>
            <consortium name="The Broad Institute Genome Sequencing Platform"/>
            <consortium name="The Broad Institute Genome Sequencing Center for Infectious Disease"/>
            <person name="Cuomo C."/>
            <person name="Becnel J."/>
            <person name="Sanscrainte N."/>
            <person name="Walker B."/>
            <person name="Young S.K."/>
            <person name="Zeng Q."/>
            <person name="Gargeya S."/>
            <person name="Fitzgerald M."/>
            <person name="Haas B."/>
            <person name="Abouelleil A."/>
            <person name="Alvarado L."/>
            <person name="Arachchi H.M."/>
            <person name="Berlin A.M."/>
            <person name="Chapman S.B."/>
            <person name="Dewar J."/>
            <person name="Goldberg J."/>
            <person name="Griggs A."/>
            <person name="Gujja S."/>
            <person name="Hansen M."/>
            <person name="Howarth C."/>
            <person name="Imamovic A."/>
            <person name="Larimer J."/>
            <person name="McCowan C."/>
            <person name="Murphy C."/>
            <person name="Neiman D."/>
            <person name="Pearson M."/>
            <person name="Priest M."/>
            <person name="Roberts A."/>
            <person name="Saif S."/>
            <person name="Shea T."/>
            <person name="Sisk P."/>
            <person name="Sykes S."/>
            <person name="Wortman J."/>
            <person name="Nusbaum C."/>
            <person name="Birren B."/>
        </authorList>
    </citation>
    <scope>NUCLEOTIDE SEQUENCE [LARGE SCALE GENOMIC DNA]</scope>
    <source>
        <strain evidence="2 3">PRA339</strain>
    </source>
</reference>
<evidence type="ECO:0000313" key="3">
    <source>
        <dbReference type="Proteomes" id="UP000030655"/>
    </source>
</evidence>